<organism evidence="1 2">
    <name type="scientific">Lysobacter yangpyeongensis</name>
    <dbReference type="NCBI Taxonomy" id="346182"/>
    <lineage>
        <taxon>Bacteria</taxon>
        <taxon>Pseudomonadati</taxon>
        <taxon>Pseudomonadota</taxon>
        <taxon>Gammaproteobacteria</taxon>
        <taxon>Lysobacterales</taxon>
        <taxon>Lysobacteraceae</taxon>
        <taxon>Lysobacter</taxon>
    </lineage>
</organism>
<accession>A0ABW0SNY1</accession>
<proteinExistence type="predicted"/>
<sequence length="466" mass="53346">MLPKELFRPLASANREHYWRLLTSVYAQFFGPDADLPPANGWERRLIVQSIETYLENDDPWVEEDEEPQDSPLNVRANMYLQRLAKYGWFQEELVGLSRTISMPPAVSRFMATLINFAEETPGAVGAKMRSIEDALKRVMDPASKSPGDDLDLAAKQARDLVTSMSSMSLRVRNLMRELSRQETTAAAIQKIFEEYIQRLYLSDYTLLAGADHPLARKSDVLTLAQEIAYTEPRDRLITWYAERTYGGVEEKATAHFERAIQRLFDLRRLQDYLDRLELDIRNMHRRMLALIDYRLRAPSHLEVRIKRAIAGVLDAENFDVAVPAGPGQLLTAEGLYVPRVKRPPIPRCADERRELAPHQEAKMRLYQRARDARTAMPSEVRVYLRAAMGSQRQIRASQLPITSIKQFRIVQTLSTYAQEAITRQTKNHGAGESQKLPDYRFSSAGADRLDGTHLDVPDFIISRTK</sequence>
<dbReference type="RefSeq" id="WP_386755511.1">
    <property type="nucleotide sequence ID" value="NZ_JBHSNM010000004.1"/>
</dbReference>
<evidence type="ECO:0000313" key="1">
    <source>
        <dbReference type="EMBL" id="MFC5570813.1"/>
    </source>
</evidence>
<dbReference type="InterPro" id="IPR043773">
    <property type="entry name" value="JetA"/>
</dbReference>
<name>A0ABW0SNY1_9GAMM</name>
<dbReference type="EMBL" id="JBHSNM010000004">
    <property type="protein sequence ID" value="MFC5570813.1"/>
    <property type="molecule type" value="Genomic_DNA"/>
</dbReference>
<protein>
    <submittedName>
        <fullName evidence="1">Wadjet anti-phage system protein JetA family protein</fullName>
    </submittedName>
</protein>
<gene>
    <name evidence="1" type="ORF">ACFPN1_12155</name>
</gene>
<evidence type="ECO:0000313" key="2">
    <source>
        <dbReference type="Proteomes" id="UP001596036"/>
    </source>
</evidence>
<reference evidence="2" key="1">
    <citation type="journal article" date="2019" name="Int. J. Syst. Evol. Microbiol.">
        <title>The Global Catalogue of Microorganisms (GCM) 10K type strain sequencing project: providing services to taxonomists for standard genome sequencing and annotation.</title>
        <authorList>
            <consortium name="The Broad Institute Genomics Platform"/>
            <consortium name="The Broad Institute Genome Sequencing Center for Infectious Disease"/>
            <person name="Wu L."/>
            <person name="Ma J."/>
        </authorList>
    </citation>
    <scope>NUCLEOTIDE SEQUENCE [LARGE SCALE GENOMIC DNA]</scope>
    <source>
        <strain evidence="2">KACC 11407</strain>
    </source>
</reference>
<dbReference type="Pfam" id="PF18982">
    <property type="entry name" value="JetA"/>
    <property type="match status" value="1"/>
</dbReference>
<comment type="caution">
    <text evidence="1">The sequence shown here is derived from an EMBL/GenBank/DDBJ whole genome shotgun (WGS) entry which is preliminary data.</text>
</comment>
<dbReference type="Proteomes" id="UP001596036">
    <property type="component" value="Unassembled WGS sequence"/>
</dbReference>
<keyword evidence="2" id="KW-1185">Reference proteome</keyword>